<dbReference type="Proteomes" id="UP000283492">
    <property type="component" value="Unassembled WGS sequence"/>
</dbReference>
<evidence type="ECO:0000313" key="10">
    <source>
        <dbReference type="Proteomes" id="UP000283701"/>
    </source>
</evidence>
<dbReference type="GO" id="GO:0003677">
    <property type="term" value="F:DNA binding"/>
    <property type="evidence" value="ECO:0007669"/>
    <property type="project" value="InterPro"/>
</dbReference>
<proteinExistence type="predicted"/>
<organism evidence="2 7">
    <name type="scientific">Roseburia inulinivorans</name>
    <dbReference type="NCBI Taxonomy" id="360807"/>
    <lineage>
        <taxon>Bacteria</taxon>
        <taxon>Bacillati</taxon>
        <taxon>Bacillota</taxon>
        <taxon>Clostridia</taxon>
        <taxon>Lachnospirales</taxon>
        <taxon>Lachnospiraceae</taxon>
        <taxon>Roseburia</taxon>
    </lineage>
</organism>
<dbReference type="InterPro" id="IPR038390">
    <property type="entry name" value="Metal_Tscrpt_repr_sf"/>
</dbReference>
<reference evidence="2" key="2">
    <citation type="submission" date="2015-05" db="EMBL/GenBank/DDBJ databases">
        <authorList>
            <person name="Wang D.B."/>
            <person name="Wang M."/>
        </authorList>
    </citation>
    <scope>NUCLEOTIDE SEQUENCE [LARGE SCALE GENOMIC DNA]</scope>
    <source>
        <strain evidence="2">L1-83</strain>
    </source>
</reference>
<name>A0A0M6WP54_9FIRM</name>
<dbReference type="STRING" id="360807.ERS852392_03476"/>
<dbReference type="PANTHER" id="PTHR33677">
    <property type="entry name" value="TRANSCRIPTIONAL REPRESSOR FRMR-RELATED"/>
    <property type="match status" value="1"/>
</dbReference>
<dbReference type="GeneID" id="75161591"/>
<dbReference type="Proteomes" id="UP000095453">
    <property type="component" value="Unassembled WGS sequence"/>
</dbReference>
<evidence type="ECO:0000256" key="1">
    <source>
        <dbReference type="SAM" id="MobiDB-lite"/>
    </source>
</evidence>
<dbReference type="Proteomes" id="UP000283701">
    <property type="component" value="Unassembled WGS sequence"/>
</dbReference>
<evidence type="ECO:0000313" key="9">
    <source>
        <dbReference type="Proteomes" id="UP000283492"/>
    </source>
</evidence>
<evidence type="ECO:0000313" key="4">
    <source>
        <dbReference type="EMBL" id="RHA90495.1"/>
    </source>
</evidence>
<protein>
    <submittedName>
        <fullName evidence="3">Copper-sensitive operon repressor</fullName>
    </submittedName>
    <submittedName>
        <fullName evidence="4">CsoR family transcriptional regulator</fullName>
    </submittedName>
    <submittedName>
        <fullName evidence="2">Uncharacterized protein conserved in bacteria</fullName>
    </submittedName>
</protein>
<evidence type="ECO:0000313" key="8">
    <source>
        <dbReference type="Proteomes" id="UP000095453"/>
    </source>
</evidence>
<dbReference type="EMBL" id="QSKW01000041">
    <property type="protein sequence ID" value="RHE91269.1"/>
    <property type="molecule type" value="Genomic_DNA"/>
</dbReference>
<dbReference type="EMBL" id="QSFX01000005">
    <property type="protein sequence ID" value="RHA90495.1"/>
    <property type="molecule type" value="Genomic_DNA"/>
</dbReference>
<dbReference type="EMBL" id="CYXX01000056">
    <property type="protein sequence ID" value="CUN31543.1"/>
    <property type="molecule type" value="Genomic_DNA"/>
</dbReference>
<dbReference type="EMBL" id="QRHP01000004">
    <property type="protein sequence ID" value="RHF85619.1"/>
    <property type="molecule type" value="Genomic_DNA"/>
</dbReference>
<accession>A0A0M6WP54</accession>
<gene>
    <name evidence="3" type="primary">csoR_2</name>
    <name evidence="6" type="ORF">DW654_06475</name>
    <name evidence="5" type="ORF">DW707_16610</name>
    <name evidence="4" type="ORF">DW914_04630</name>
    <name evidence="3" type="ORF">ERS852444_03619</name>
    <name evidence="2" type="ORF">RIL183_24431</name>
</gene>
<dbReference type="CDD" id="cd10158">
    <property type="entry name" value="CsoR-like_DUF156_1"/>
    <property type="match status" value="1"/>
</dbReference>
<feature type="region of interest" description="Disordered" evidence="1">
    <location>
        <begin position="17"/>
        <end position="37"/>
    </location>
</feature>
<dbReference type="Proteomes" id="UP000049828">
    <property type="component" value="Unassembled WGS sequence"/>
</dbReference>
<evidence type="ECO:0000313" key="2">
    <source>
        <dbReference type="EMBL" id="CRL39243.1"/>
    </source>
</evidence>
<dbReference type="InterPro" id="IPR003735">
    <property type="entry name" value="Metal_Tscrpt_repr"/>
</dbReference>
<reference evidence="9 10" key="3">
    <citation type="submission" date="2018-08" db="EMBL/GenBank/DDBJ databases">
        <title>A genome reference for cultivated species of the human gut microbiota.</title>
        <authorList>
            <person name="Zou Y."/>
            <person name="Xue W."/>
            <person name="Luo G."/>
        </authorList>
    </citation>
    <scope>NUCLEOTIDE SEQUENCE [LARGE SCALE GENOMIC DNA]</scope>
    <source>
        <strain evidence="6 10">AM23-23AC</strain>
        <strain evidence="5 11">AM27-11</strain>
        <strain evidence="4 9">AM42-1AC</strain>
    </source>
</reference>
<dbReference type="GO" id="GO:0046872">
    <property type="term" value="F:metal ion binding"/>
    <property type="evidence" value="ECO:0007669"/>
    <property type="project" value="InterPro"/>
</dbReference>
<evidence type="ECO:0000313" key="11">
    <source>
        <dbReference type="Proteomes" id="UP000286271"/>
    </source>
</evidence>
<dbReference type="OrthoDB" id="9811244at2"/>
<evidence type="ECO:0000313" key="7">
    <source>
        <dbReference type="Proteomes" id="UP000049828"/>
    </source>
</evidence>
<dbReference type="Gene3D" id="1.20.58.1000">
    <property type="entry name" value="Metal-sensitive repressor, helix protomer"/>
    <property type="match status" value="1"/>
</dbReference>
<dbReference type="Pfam" id="PF02583">
    <property type="entry name" value="Trns_repr_metal"/>
    <property type="match status" value="1"/>
</dbReference>
<evidence type="ECO:0000313" key="6">
    <source>
        <dbReference type="EMBL" id="RHF85619.1"/>
    </source>
</evidence>
<dbReference type="RefSeq" id="WP_007888318.1">
    <property type="nucleotide sequence ID" value="NZ_CABJFX010000005.1"/>
</dbReference>
<evidence type="ECO:0000313" key="3">
    <source>
        <dbReference type="EMBL" id="CUN31543.1"/>
    </source>
</evidence>
<dbReference type="Proteomes" id="UP000286271">
    <property type="component" value="Unassembled WGS sequence"/>
</dbReference>
<dbReference type="PANTHER" id="PTHR33677:SF3">
    <property type="entry name" value="COPPER-SENSING TRANSCRIPTIONAL REPRESSOR RICR"/>
    <property type="match status" value="1"/>
</dbReference>
<keyword evidence="7" id="KW-1185">Reference proteome</keyword>
<reference evidence="7" key="1">
    <citation type="submission" date="2015-05" db="EMBL/GenBank/DDBJ databases">
        <authorList>
            <consortium name="Pathogen Informatics"/>
        </authorList>
    </citation>
    <scope>NUCLEOTIDE SEQUENCE [LARGE SCALE GENOMIC DNA]</scope>
    <source>
        <strain evidence="3 8">2789STDY5608887</strain>
        <strain evidence="7">L1-83</strain>
    </source>
</reference>
<dbReference type="AlphaFoldDB" id="A0A0M6WP54"/>
<evidence type="ECO:0000313" key="5">
    <source>
        <dbReference type="EMBL" id="RHE91269.1"/>
    </source>
</evidence>
<sequence>MEHTHIAKDGTVYTHTHEEAHEHGHSHSHPHHHESTKAVLNRMNRAIGHMEAVKTMIEDGRDCSEVLIQIAAVRSAINNIGKIILEDHINHCLVDAIETGDEQVLKDLNEAINKFVK</sequence>
<dbReference type="EMBL" id="CVRS01000076">
    <property type="protein sequence ID" value="CRL39243.1"/>
    <property type="molecule type" value="Genomic_DNA"/>
</dbReference>
<dbReference type="GO" id="GO:0045892">
    <property type="term" value="P:negative regulation of DNA-templated transcription"/>
    <property type="evidence" value="ECO:0007669"/>
    <property type="project" value="UniProtKB-ARBA"/>
</dbReference>